<name>A0A9J6C9L6_POLVA</name>
<evidence type="ECO:0000313" key="3">
    <source>
        <dbReference type="Proteomes" id="UP001107558"/>
    </source>
</evidence>
<protein>
    <submittedName>
        <fullName evidence="2">Uncharacterized protein</fullName>
    </submittedName>
</protein>
<reference evidence="2" key="1">
    <citation type="submission" date="2021-03" db="EMBL/GenBank/DDBJ databases">
        <title>Chromosome level genome of the anhydrobiotic midge Polypedilum vanderplanki.</title>
        <authorList>
            <person name="Yoshida Y."/>
            <person name="Kikawada T."/>
            <person name="Gusev O."/>
        </authorList>
    </citation>
    <scope>NUCLEOTIDE SEQUENCE</scope>
    <source>
        <strain evidence="2">NIAS01</strain>
        <tissue evidence="2">Whole body or cell culture</tissue>
    </source>
</reference>
<dbReference type="OrthoDB" id="8112830at2759"/>
<accession>A0A9J6C9L6</accession>
<gene>
    <name evidence="2" type="ORF">PVAND_008131</name>
</gene>
<feature type="signal peptide" evidence="1">
    <location>
        <begin position="1"/>
        <end position="20"/>
    </location>
</feature>
<keyword evidence="1" id="KW-0732">Signal</keyword>
<organism evidence="2 3">
    <name type="scientific">Polypedilum vanderplanki</name>
    <name type="common">Sleeping chironomid midge</name>
    <dbReference type="NCBI Taxonomy" id="319348"/>
    <lineage>
        <taxon>Eukaryota</taxon>
        <taxon>Metazoa</taxon>
        <taxon>Ecdysozoa</taxon>
        <taxon>Arthropoda</taxon>
        <taxon>Hexapoda</taxon>
        <taxon>Insecta</taxon>
        <taxon>Pterygota</taxon>
        <taxon>Neoptera</taxon>
        <taxon>Endopterygota</taxon>
        <taxon>Diptera</taxon>
        <taxon>Nematocera</taxon>
        <taxon>Chironomoidea</taxon>
        <taxon>Chironomidae</taxon>
        <taxon>Chironominae</taxon>
        <taxon>Polypedilum</taxon>
        <taxon>Polypedilum</taxon>
    </lineage>
</organism>
<evidence type="ECO:0000256" key="1">
    <source>
        <dbReference type="SAM" id="SignalP"/>
    </source>
</evidence>
<dbReference type="AlphaFoldDB" id="A0A9J6C9L6"/>
<comment type="caution">
    <text evidence="2">The sequence shown here is derived from an EMBL/GenBank/DDBJ whole genome shotgun (WGS) entry which is preliminary data.</text>
</comment>
<keyword evidence="3" id="KW-1185">Reference proteome</keyword>
<feature type="chain" id="PRO_5039907873" evidence="1">
    <location>
        <begin position="21"/>
        <end position="116"/>
    </location>
</feature>
<proteinExistence type="predicted"/>
<dbReference type="EMBL" id="JADBJN010000002">
    <property type="protein sequence ID" value="KAG5678459.1"/>
    <property type="molecule type" value="Genomic_DNA"/>
</dbReference>
<dbReference type="Proteomes" id="UP001107558">
    <property type="component" value="Chromosome 2"/>
</dbReference>
<evidence type="ECO:0000313" key="2">
    <source>
        <dbReference type="EMBL" id="KAG5678459.1"/>
    </source>
</evidence>
<sequence length="116" mass="12983">MRTLAAIIVIILISSLNINANEKHEINDLESLKSSFQNKDQKVQKDLGYGDSSCPACDSSVYSYCDQKIFHDACCCGLAGLQPQCQYSDCSYIYANSCQEHQLITNCCCYNPYRNS</sequence>